<evidence type="ECO:0000313" key="2">
    <source>
        <dbReference type="EMBL" id="EYE95710.1"/>
    </source>
</evidence>
<proteinExistence type="predicted"/>
<dbReference type="InterPro" id="IPR012338">
    <property type="entry name" value="Beta-lactam/transpept-like"/>
</dbReference>
<protein>
    <submittedName>
        <fullName evidence="2">Beta-lactamase</fullName>
    </submittedName>
</protein>
<dbReference type="SUPFAM" id="SSF56601">
    <property type="entry name" value="beta-lactamase/transpeptidase-like"/>
    <property type="match status" value="1"/>
</dbReference>
<feature type="domain" description="Beta-lactamase-related" evidence="1">
    <location>
        <begin position="15"/>
        <end position="357"/>
    </location>
</feature>
<evidence type="ECO:0000259" key="1">
    <source>
        <dbReference type="Pfam" id="PF00144"/>
    </source>
</evidence>
<dbReference type="PANTHER" id="PTHR43319:SF3">
    <property type="entry name" value="BETA-LACTAMASE-RELATED DOMAIN-CONTAINING PROTEIN"/>
    <property type="match status" value="1"/>
</dbReference>
<dbReference type="Pfam" id="PF00144">
    <property type="entry name" value="Beta-lactamase"/>
    <property type="match status" value="1"/>
</dbReference>
<dbReference type="OrthoDB" id="5946976at2759"/>
<dbReference type="InterPro" id="IPR001466">
    <property type="entry name" value="Beta-lactam-related"/>
</dbReference>
<dbReference type="AlphaFoldDB" id="A0A017SHD6"/>
<organism evidence="2 3">
    <name type="scientific">Aspergillus ruber (strain CBS 135680)</name>
    <dbReference type="NCBI Taxonomy" id="1388766"/>
    <lineage>
        <taxon>Eukaryota</taxon>
        <taxon>Fungi</taxon>
        <taxon>Dikarya</taxon>
        <taxon>Ascomycota</taxon>
        <taxon>Pezizomycotina</taxon>
        <taxon>Eurotiomycetes</taxon>
        <taxon>Eurotiomycetidae</taxon>
        <taxon>Eurotiales</taxon>
        <taxon>Aspergillaceae</taxon>
        <taxon>Aspergillus</taxon>
        <taxon>Aspergillus subgen. Aspergillus</taxon>
    </lineage>
</organism>
<dbReference type="EMBL" id="KK088421">
    <property type="protein sequence ID" value="EYE95710.1"/>
    <property type="molecule type" value="Genomic_DNA"/>
</dbReference>
<dbReference type="RefSeq" id="XP_040639398.1">
    <property type="nucleotide sequence ID" value="XM_040784255.1"/>
</dbReference>
<dbReference type="HOGENOM" id="CLU_035614_3_0_1"/>
<dbReference type="PANTHER" id="PTHR43319">
    <property type="entry name" value="BETA-LACTAMASE-RELATED"/>
    <property type="match status" value="1"/>
</dbReference>
<gene>
    <name evidence="2" type="ORF">EURHEDRAFT_455203</name>
</gene>
<dbReference type="Gene3D" id="3.40.710.10">
    <property type="entry name" value="DD-peptidase/beta-lactamase superfamily"/>
    <property type="match status" value="1"/>
</dbReference>
<name>A0A017SHD6_ASPRC</name>
<sequence length="382" mass="42014">MAVNGHCDPRFDSVRQLFERHISSGSEVGASICVNISGTDVIDLWGGYTDEPRTEPWTENTIVPVWSSSKCITNLAALILVDRGLLDPFARVSRYWPEFAANGKEDIEVRHFLSHTAGVPAWEKPYPDIYDVPAATERLAGQAPWWKPGTASGYHVISQGHLVGELVRRVSGKSLGQFIRDELATPLNADFRLGVEEKDYPRIASLTKPEAPPVEPPHDRNSISLRAMKGTPILAEHVTTPAFRNAELGGGNGISNARGLNRILSTITLNGEVDGKRIISPETVNLIFREQSNGPDLVLQAHVRFGIGYALPHKQTADWIPGGRVCFWGGWGGSITIMDLDRKTTITYAMNRMGGGTIGNNRLEAYVREIYAVLNRLQKAVL</sequence>
<dbReference type="GeneID" id="63699379"/>
<dbReference type="Proteomes" id="UP000019804">
    <property type="component" value="Unassembled WGS sequence"/>
</dbReference>
<evidence type="ECO:0000313" key="3">
    <source>
        <dbReference type="Proteomes" id="UP000019804"/>
    </source>
</evidence>
<reference evidence="3" key="1">
    <citation type="journal article" date="2014" name="Nat. Commun.">
        <title>Genomic adaptations of the halophilic Dead Sea filamentous fungus Eurotium rubrum.</title>
        <authorList>
            <person name="Kis-Papo T."/>
            <person name="Weig A.R."/>
            <person name="Riley R."/>
            <person name="Persoh D."/>
            <person name="Salamov A."/>
            <person name="Sun H."/>
            <person name="Lipzen A."/>
            <person name="Wasser S.P."/>
            <person name="Rambold G."/>
            <person name="Grigoriev I.V."/>
            <person name="Nevo E."/>
        </authorList>
    </citation>
    <scope>NUCLEOTIDE SEQUENCE [LARGE SCALE GENOMIC DNA]</scope>
    <source>
        <strain evidence="3">CBS 135680</strain>
    </source>
</reference>
<accession>A0A017SHD6</accession>
<dbReference type="InterPro" id="IPR052907">
    <property type="entry name" value="Beta-lactamase/esterase"/>
</dbReference>
<dbReference type="STRING" id="1388766.A0A017SHD6"/>
<keyword evidence="3" id="KW-1185">Reference proteome</keyword>